<evidence type="ECO:0000313" key="1">
    <source>
        <dbReference type="EMBL" id="MBA9003743.1"/>
    </source>
</evidence>
<keyword evidence="2" id="KW-1185">Reference proteome</keyword>
<name>A0A7W3MXL6_9ACTN</name>
<dbReference type="AlphaFoldDB" id="A0A7W3MXL6"/>
<reference evidence="1 2" key="1">
    <citation type="submission" date="2020-08" db="EMBL/GenBank/DDBJ databases">
        <title>Sequencing the genomes of 1000 actinobacteria strains.</title>
        <authorList>
            <person name="Klenk H.-P."/>
        </authorList>
    </citation>
    <scope>NUCLEOTIDE SEQUENCE [LARGE SCALE GENOMIC DNA]</scope>
    <source>
        <strain evidence="1 2">DSM 45823</strain>
    </source>
</reference>
<accession>A0A7W3MXL6</accession>
<dbReference type="InterPro" id="IPR007040">
    <property type="entry name" value="Ribosome_modulation_factor"/>
</dbReference>
<comment type="caution">
    <text evidence="1">The sequence shown here is derived from an EMBL/GenBank/DDBJ whole genome shotgun (WGS) entry which is preliminary data.</text>
</comment>
<organism evidence="1 2">
    <name type="scientific">Thermomonospora cellulosilytica</name>
    <dbReference type="NCBI Taxonomy" id="1411118"/>
    <lineage>
        <taxon>Bacteria</taxon>
        <taxon>Bacillati</taxon>
        <taxon>Actinomycetota</taxon>
        <taxon>Actinomycetes</taxon>
        <taxon>Streptosporangiales</taxon>
        <taxon>Thermomonosporaceae</taxon>
        <taxon>Thermomonospora</taxon>
    </lineage>
</organism>
<protein>
    <submittedName>
        <fullName evidence="1">Ribosome modulation factor</fullName>
    </submittedName>
</protein>
<dbReference type="EMBL" id="JACJII010000001">
    <property type="protein sequence ID" value="MBA9003743.1"/>
    <property type="molecule type" value="Genomic_DNA"/>
</dbReference>
<gene>
    <name evidence="1" type="ORF">HNR21_002625</name>
</gene>
<evidence type="ECO:0000313" key="2">
    <source>
        <dbReference type="Proteomes" id="UP000539313"/>
    </source>
</evidence>
<dbReference type="Pfam" id="PF04957">
    <property type="entry name" value="RMF"/>
    <property type="match status" value="1"/>
</dbReference>
<sequence length="68" mass="7521">MTATPADRAAAMRLVLAHAEGRRAASEGRAMSSCPYDRHADDPVTRARARMWLRGYDKVNPFPVDYSG</sequence>
<dbReference type="RefSeq" id="WP_182705419.1">
    <property type="nucleotide sequence ID" value="NZ_JACJII010000001.1"/>
</dbReference>
<proteinExistence type="predicted"/>
<dbReference type="NCBIfam" id="NF041886">
    <property type="entry name" value="Rmf_CrpP_fam"/>
    <property type="match status" value="1"/>
</dbReference>
<dbReference type="Proteomes" id="UP000539313">
    <property type="component" value="Unassembled WGS sequence"/>
</dbReference>